<dbReference type="PROSITE" id="PS51918">
    <property type="entry name" value="RADICAL_SAM"/>
    <property type="match status" value="1"/>
</dbReference>
<comment type="caution">
    <text evidence="2">The sequence shown here is derived from an EMBL/GenBank/DDBJ whole genome shotgun (WGS) entry which is preliminary data.</text>
</comment>
<dbReference type="Pfam" id="PF04055">
    <property type="entry name" value="Radical_SAM"/>
    <property type="match status" value="1"/>
</dbReference>
<organism evidence="2 3">
    <name type="scientific">Nonomuraea turkmeniaca</name>
    <dbReference type="NCBI Taxonomy" id="103838"/>
    <lineage>
        <taxon>Bacteria</taxon>
        <taxon>Bacillati</taxon>
        <taxon>Actinomycetota</taxon>
        <taxon>Actinomycetes</taxon>
        <taxon>Streptosporangiales</taxon>
        <taxon>Streptosporangiaceae</taxon>
        <taxon>Nonomuraea</taxon>
    </lineage>
</organism>
<dbReference type="AlphaFoldDB" id="A0A5S4FP50"/>
<dbReference type="Gene3D" id="3.80.30.20">
    <property type="entry name" value="tm_1862 like domain"/>
    <property type="match status" value="1"/>
</dbReference>
<feature type="domain" description="Radical SAM core" evidence="1">
    <location>
        <begin position="191"/>
        <end position="448"/>
    </location>
</feature>
<dbReference type="InterPro" id="IPR058240">
    <property type="entry name" value="rSAM_sf"/>
</dbReference>
<dbReference type="PANTHER" id="PTHR43324:SF1">
    <property type="entry name" value="RADICAL SAM CORE DOMAIN-CONTAINING PROTEIN"/>
    <property type="match status" value="1"/>
</dbReference>
<dbReference type="GO" id="GO:0003824">
    <property type="term" value="F:catalytic activity"/>
    <property type="evidence" value="ECO:0007669"/>
    <property type="project" value="InterPro"/>
</dbReference>
<keyword evidence="3" id="KW-1185">Reference proteome</keyword>
<evidence type="ECO:0000259" key="1">
    <source>
        <dbReference type="PROSITE" id="PS51918"/>
    </source>
</evidence>
<dbReference type="GO" id="GO:0051536">
    <property type="term" value="F:iron-sulfur cluster binding"/>
    <property type="evidence" value="ECO:0007669"/>
    <property type="project" value="InterPro"/>
</dbReference>
<dbReference type="InterPro" id="IPR006638">
    <property type="entry name" value="Elp3/MiaA/NifB-like_rSAM"/>
</dbReference>
<dbReference type="OrthoDB" id="3493141at2"/>
<sequence length="514" mass="56169">MSTTSRTTLLILDCYTVEPSGLGVPPYLSTYARAAYGALRTAQPRARVAYLTIDDVRWCLNGGRPYEQPPLSDRLTYSATTNREDALRLLGDAALTVVIAGDAVPSVHLQAQNGSVEEIARALACTRGRRVLLGPLASYALADPAGYGGLFDAVHTHTLTSADLTSGTRQAAPYERLAADRVDYRDLIDQLRWTPVAEIELYRGCTRRRFCDFCNEPVKAPTVDFRPVEDVLAEVAILHAAGVRHFRLGQQTCFFSYMNRDAGAIEKLLAGIREAAAPDLVTLHIDNADPLAVASPSGAKIARLVASYCTEGNCAPMGIESFDVEVIKRNTLTCTPDILFRAVEHVNQAGAHVGPGGLSVLLPGLNLIYGLPGETHRTHYENLAGLARILDAGLLCHRINVRQVRAYPGTPLAAIQAQEPLPSAEHFTSWKADIDHIFDQPMKQRVYPTGRKITDLHSFFVTNRGTWHRRLGSYPIQVVERDTARPLYDSADMTITGHAPRYVYGERNGSPAGA</sequence>
<dbReference type="PANTHER" id="PTHR43324">
    <property type="match status" value="1"/>
</dbReference>
<proteinExistence type="predicted"/>
<dbReference type="SUPFAM" id="SSF102114">
    <property type="entry name" value="Radical SAM enzymes"/>
    <property type="match status" value="1"/>
</dbReference>
<dbReference type="SFLD" id="SFLDG01082">
    <property type="entry name" value="B12-binding_domain_containing"/>
    <property type="match status" value="1"/>
</dbReference>
<evidence type="ECO:0000313" key="3">
    <source>
        <dbReference type="Proteomes" id="UP000309128"/>
    </source>
</evidence>
<dbReference type="RefSeq" id="WP_138666121.1">
    <property type="nucleotide sequence ID" value="NZ_VCKY01000029.1"/>
</dbReference>
<dbReference type="EMBL" id="VCKY01000029">
    <property type="protein sequence ID" value="TMR22465.1"/>
    <property type="molecule type" value="Genomic_DNA"/>
</dbReference>
<dbReference type="InterPro" id="IPR023404">
    <property type="entry name" value="rSAM_horseshoe"/>
</dbReference>
<gene>
    <name evidence="2" type="ORF">ETD86_11495</name>
</gene>
<reference evidence="2 3" key="1">
    <citation type="submission" date="2019-05" db="EMBL/GenBank/DDBJ databases">
        <title>Draft genome sequence of Nonomuraea turkmeniaca DSM 43926.</title>
        <authorList>
            <person name="Saricaoglu S."/>
            <person name="Isik K."/>
        </authorList>
    </citation>
    <scope>NUCLEOTIDE SEQUENCE [LARGE SCALE GENOMIC DNA]</scope>
    <source>
        <strain evidence="2 3">DSM 43926</strain>
    </source>
</reference>
<evidence type="ECO:0000313" key="2">
    <source>
        <dbReference type="EMBL" id="TMR22465.1"/>
    </source>
</evidence>
<dbReference type="SFLD" id="SFLDS00029">
    <property type="entry name" value="Radical_SAM"/>
    <property type="match status" value="1"/>
</dbReference>
<accession>A0A5S4FP50</accession>
<protein>
    <submittedName>
        <fullName evidence="2">Radical SAM protein</fullName>
    </submittedName>
</protein>
<dbReference type="InterPro" id="IPR007197">
    <property type="entry name" value="rSAM"/>
</dbReference>
<dbReference type="Proteomes" id="UP000309128">
    <property type="component" value="Unassembled WGS sequence"/>
</dbReference>
<dbReference type="SMART" id="SM00729">
    <property type="entry name" value="Elp3"/>
    <property type="match status" value="1"/>
</dbReference>
<name>A0A5S4FP50_9ACTN</name>